<keyword evidence="2" id="KW-1185">Reference proteome</keyword>
<organism evidence="1 2">
    <name type="scientific">Nocardia uniformis</name>
    <dbReference type="NCBI Taxonomy" id="53432"/>
    <lineage>
        <taxon>Bacteria</taxon>
        <taxon>Bacillati</taxon>
        <taxon>Actinomycetota</taxon>
        <taxon>Actinomycetes</taxon>
        <taxon>Mycobacteriales</taxon>
        <taxon>Nocardiaceae</taxon>
        <taxon>Nocardia</taxon>
    </lineage>
</organism>
<evidence type="ECO:0000313" key="2">
    <source>
        <dbReference type="Proteomes" id="UP000586827"/>
    </source>
</evidence>
<dbReference type="EMBL" id="JABELX010000005">
    <property type="protein sequence ID" value="NNH71109.1"/>
    <property type="molecule type" value="Genomic_DNA"/>
</dbReference>
<dbReference type="InterPro" id="IPR007995">
    <property type="entry name" value="DUF742"/>
</dbReference>
<dbReference type="RefSeq" id="WP_067524579.1">
    <property type="nucleotide sequence ID" value="NZ_JABELX010000005.1"/>
</dbReference>
<proteinExistence type="predicted"/>
<dbReference type="PANTHER" id="PTHR36221">
    <property type="entry name" value="DUF742 DOMAIN-CONTAINING PROTEIN"/>
    <property type="match status" value="1"/>
</dbReference>
<sequence>MNDSEESWYDEDAGPVVRLYAVTRGRAGTRRTDVDMVTRVVTSSFGRLRRHEPEYAAIVELARSPLSVAEIAARLHLPITAAKILVGDLIGDGVLDFRAPVSSDEANAPDDLNVLRAVLKGIQRL</sequence>
<dbReference type="Proteomes" id="UP000586827">
    <property type="component" value="Unassembled WGS sequence"/>
</dbReference>
<dbReference type="AlphaFoldDB" id="A0A849C8B5"/>
<protein>
    <submittedName>
        <fullName evidence="1">DUF742 domain-containing protein</fullName>
    </submittedName>
</protein>
<reference evidence="1 2" key="1">
    <citation type="submission" date="2020-05" db="EMBL/GenBank/DDBJ databases">
        <title>MicrobeNet Type strains.</title>
        <authorList>
            <person name="Nicholson A.C."/>
        </authorList>
    </citation>
    <scope>NUCLEOTIDE SEQUENCE [LARGE SCALE GENOMIC DNA]</scope>
    <source>
        <strain evidence="1 2">JCM 3224</strain>
    </source>
</reference>
<dbReference type="Pfam" id="PF05331">
    <property type="entry name" value="DUF742"/>
    <property type="match status" value="1"/>
</dbReference>
<evidence type="ECO:0000313" key="1">
    <source>
        <dbReference type="EMBL" id="NNH71109.1"/>
    </source>
</evidence>
<accession>A0A849C8B5</accession>
<comment type="caution">
    <text evidence="1">The sequence shown here is derived from an EMBL/GenBank/DDBJ whole genome shotgun (WGS) entry which is preliminary data.</text>
</comment>
<name>A0A849C8B5_9NOCA</name>
<gene>
    <name evidence="1" type="ORF">HLB23_14745</name>
</gene>
<dbReference type="PANTHER" id="PTHR36221:SF1">
    <property type="entry name" value="DUF742 DOMAIN-CONTAINING PROTEIN"/>
    <property type="match status" value="1"/>
</dbReference>